<dbReference type="Pfam" id="PF01612">
    <property type="entry name" value="DNA_pol_A_exo1"/>
    <property type="match status" value="1"/>
</dbReference>
<feature type="region of interest" description="Disordered" evidence="1">
    <location>
        <begin position="559"/>
        <end position="586"/>
    </location>
</feature>
<dbReference type="InterPro" id="IPR012337">
    <property type="entry name" value="RNaseH-like_sf"/>
</dbReference>
<dbReference type="PANTHER" id="PTHR47765:SF2">
    <property type="entry name" value="EXONUCLEASE MUT-7 HOMOLOG"/>
    <property type="match status" value="1"/>
</dbReference>
<dbReference type="GO" id="GO:0003676">
    <property type="term" value="F:nucleic acid binding"/>
    <property type="evidence" value="ECO:0007669"/>
    <property type="project" value="InterPro"/>
</dbReference>
<sequence length="586" mass="67117">MLKEGVEMAQDDETGFCQTHAICLHAFSDLSHTLPTVFMYLLKECYVHGTRKATAKFRALQQQVMQALCNSPKPGPATFIMQSLFVFPVLEEPYSEGFSHLVISALRRFLKVQTMYGYEDLVEARLMAARLFLYSIDGIMIYEEGVLIKLLEVVDVKLKDIGQAMCSVEVTDDNFKAAKARVELYISRLIQSQSYMLAVSFLEHFSIQNCDESLLNRMIQENQFKAAEKWASFVGKPMLCLLIKKYVELKMLTNAYDIINKNDLKQEFPDVYDICKESSLRKLAEKGCWDVAEERTHNDTKFVEYLVYMAMEAGYNEKVDELCDRYSLKGFAATKGPESNVSRTHYLDLNELIMEGIIWVDDVDGLLSATSHIEECKVVGIDCEWKPNYEKGSKPNKVSIMQIASEKKVFILDLIKLSQDYPNVLDSFLTRVLHSSSVLKLGYNLQCDLKQLAHSYDEMQCFKHYEMLLDIQNVFKEPSGGLSGLAKKILGAGLNKTRRNSNWEQRPLTQNQMEYAALDAAVLVHIFHHVRDQHNTASINDDDGKVEWKSHIVSHMDNNIKKGKTRKKYKSKRVHNKEAKEPMDSN</sequence>
<accession>A0AAP0E3G0</accession>
<gene>
    <name evidence="3" type="ORF">Scep_030774</name>
</gene>
<dbReference type="InterPro" id="IPR052408">
    <property type="entry name" value="Exonuclease_MUT-7-like"/>
</dbReference>
<dbReference type="AlphaFoldDB" id="A0AAP0E3G0"/>
<keyword evidence="4" id="KW-1185">Reference proteome</keyword>
<dbReference type="SUPFAM" id="SSF53098">
    <property type="entry name" value="Ribonuclease H-like"/>
    <property type="match status" value="1"/>
</dbReference>
<evidence type="ECO:0000313" key="3">
    <source>
        <dbReference type="EMBL" id="KAK9084303.1"/>
    </source>
</evidence>
<dbReference type="PANTHER" id="PTHR47765">
    <property type="entry name" value="3'-5' EXONUCLEASE DOMAIN-CONTAINING PROTEIN"/>
    <property type="match status" value="1"/>
</dbReference>
<dbReference type="SMART" id="SM00474">
    <property type="entry name" value="35EXOc"/>
    <property type="match status" value="1"/>
</dbReference>
<organism evidence="3 4">
    <name type="scientific">Stephania cephalantha</name>
    <dbReference type="NCBI Taxonomy" id="152367"/>
    <lineage>
        <taxon>Eukaryota</taxon>
        <taxon>Viridiplantae</taxon>
        <taxon>Streptophyta</taxon>
        <taxon>Embryophyta</taxon>
        <taxon>Tracheophyta</taxon>
        <taxon>Spermatophyta</taxon>
        <taxon>Magnoliopsida</taxon>
        <taxon>Ranunculales</taxon>
        <taxon>Menispermaceae</taxon>
        <taxon>Menispermoideae</taxon>
        <taxon>Cissampelideae</taxon>
        <taxon>Stephania</taxon>
    </lineage>
</organism>
<evidence type="ECO:0000259" key="2">
    <source>
        <dbReference type="SMART" id="SM00474"/>
    </source>
</evidence>
<reference evidence="3 4" key="1">
    <citation type="submission" date="2024-01" db="EMBL/GenBank/DDBJ databases">
        <title>Genome assemblies of Stephania.</title>
        <authorList>
            <person name="Yang L."/>
        </authorList>
    </citation>
    <scope>NUCLEOTIDE SEQUENCE [LARGE SCALE GENOMIC DNA]</scope>
    <source>
        <strain evidence="3">JXDWG</strain>
        <tissue evidence="3">Leaf</tissue>
    </source>
</reference>
<evidence type="ECO:0000313" key="4">
    <source>
        <dbReference type="Proteomes" id="UP001419268"/>
    </source>
</evidence>
<dbReference type="Proteomes" id="UP001419268">
    <property type="component" value="Unassembled WGS sequence"/>
</dbReference>
<dbReference type="InterPro" id="IPR002562">
    <property type="entry name" value="3'-5'_exonuclease_dom"/>
</dbReference>
<comment type="caution">
    <text evidence="3">The sequence shown here is derived from an EMBL/GenBank/DDBJ whole genome shotgun (WGS) entry which is preliminary data.</text>
</comment>
<dbReference type="GO" id="GO:0008408">
    <property type="term" value="F:3'-5' exonuclease activity"/>
    <property type="evidence" value="ECO:0007669"/>
    <property type="project" value="InterPro"/>
</dbReference>
<dbReference type="InterPro" id="IPR036397">
    <property type="entry name" value="RNaseH_sf"/>
</dbReference>
<feature type="compositionally biased region" description="Basic residues" evidence="1">
    <location>
        <begin position="561"/>
        <end position="575"/>
    </location>
</feature>
<feature type="compositionally biased region" description="Basic and acidic residues" evidence="1">
    <location>
        <begin position="576"/>
        <end position="586"/>
    </location>
</feature>
<feature type="domain" description="3'-5' exonuclease" evidence="2">
    <location>
        <begin position="357"/>
        <end position="535"/>
    </location>
</feature>
<name>A0AAP0E3G0_9MAGN</name>
<evidence type="ECO:0000256" key="1">
    <source>
        <dbReference type="SAM" id="MobiDB-lite"/>
    </source>
</evidence>
<proteinExistence type="predicted"/>
<dbReference type="EMBL" id="JBBNAG010000013">
    <property type="protein sequence ID" value="KAK9084303.1"/>
    <property type="molecule type" value="Genomic_DNA"/>
</dbReference>
<protein>
    <recommendedName>
        <fullName evidence="2">3'-5' exonuclease domain-containing protein</fullName>
    </recommendedName>
</protein>
<dbReference type="Gene3D" id="3.30.420.10">
    <property type="entry name" value="Ribonuclease H-like superfamily/Ribonuclease H"/>
    <property type="match status" value="1"/>
</dbReference>
<dbReference type="GO" id="GO:0006139">
    <property type="term" value="P:nucleobase-containing compound metabolic process"/>
    <property type="evidence" value="ECO:0007669"/>
    <property type="project" value="InterPro"/>
</dbReference>